<sequence length="323" mass="33455">MSRAVKLNLTLAVATGLAMLLSLMAGRHWIPFDHWWGGDLSSLVIMQLRLPRACVGLLVGASLGMAGAAMQGYLRNPLADPGLFGISSSAALGAVASLYFGYVASPLILPFFALIGAAGGMGALSLLAGRSGSLTLFTLSGVILSSLTGALTSLLISLAPTPFASSEIVTWLMGALVDRSWDDVRIAILPMALGMVALLWAGRSLDALTLGETTARSLGIDLRHLQWLMLAGVGLTVGASVAITGIIGFVGLVVPHLVRPLVCNRPSALLVPSAFAGALLVILADSAVRILPSASEVRLGIAMSALGTPFFLALLYKMRRDIA</sequence>
<gene>
    <name evidence="9" type="ORF">FHS92_000231</name>
</gene>
<dbReference type="Pfam" id="PF01032">
    <property type="entry name" value="FecCD"/>
    <property type="match status" value="1"/>
</dbReference>
<proteinExistence type="inferred from homology"/>
<evidence type="ECO:0000256" key="7">
    <source>
        <dbReference type="ARBA" id="ARBA00023136"/>
    </source>
</evidence>
<dbReference type="Proteomes" id="UP000552700">
    <property type="component" value="Unassembled WGS sequence"/>
</dbReference>
<evidence type="ECO:0000313" key="10">
    <source>
        <dbReference type="Proteomes" id="UP000552700"/>
    </source>
</evidence>
<feature type="transmembrane region" description="Helical" evidence="8">
    <location>
        <begin position="134"/>
        <end position="156"/>
    </location>
</feature>
<evidence type="ECO:0000256" key="5">
    <source>
        <dbReference type="ARBA" id="ARBA00022692"/>
    </source>
</evidence>
<dbReference type="RefSeq" id="WP_184076740.1">
    <property type="nucleotide sequence ID" value="NZ_JACIJP010000001.1"/>
</dbReference>
<comment type="caution">
    <text evidence="9">The sequence shown here is derived from an EMBL/GenBank/DDBJ whole genome shotgun (WGS) entry which is preliminary data.</text>
</comment>
<name>A0A841IW03_9SPHN</name>
<keyword evidence="5 8" id="KW-0812">Transmembrane</keyword>
<feature type="transmembrane region" description="Helical" evidence="8">
    <location>
        <begin position="225"/>
        <end position="258"/>
    </location>
</feature>
<evidence type="ECO:0000256" key="1">
    <source>
        <dbReference type="ARBA" id="ARBA00004651"/>
    </source>
</evidence>
<feature type="transmembrane region" description="Helical" evidence="8">
    <location>
        <begin position="50"/>
        <end position="70"/>
    </location>
</feature>
<accession>A0A841IW03</accession>
<keyword evidence="6 8" id="KW-1133">Transmembrane helix</keyword>
<evidence type="ECO:0000256" key="6">
    <source>
        <dbReference type="ARBA" id="ARBA00022989"/>
    </source>
</evidence>
<feature type="transmembrane region" description="Helical" evidence="8">
    <location>
        <begin position="108"/>
        <end position="127"/>
    </location>
</feature>
<evidence type="ECO:0000256" key="4">
    <source>
        <dbReference type="ARBA" id="ARBA00022475"/>
    </source>
</evidence>
<dbReference type="InterPro" id="IPR000522">
    <property type="entry name" value="ABC_transptr_permease_BtuC"/>
</dbReference>
<evidence type="ECO:0000256" key="2">
    <source>
        <dbReference type="ARBA" id="ARBA00007935"/>
    </source>
</evidence>
<comment type="subcellular location">
    <subcellularLocation>
        <location evidence="1">Cell membrane</location>
        <topology evidence="1">Multi-pass membrane protein</topology>
    </subcellularLocation>
</comment>
<keyword evidence="3" id="KW-0813">Transport</keyword>
<dbReference type="GO" id="GO:0015889">
    <property type="term" value="P:cobalamin transport"/>
    <property type="evidence" value="ECO:0007669"/>
    <property type="project" value="TreeGrafter"/>
</dbReference>
<dbReference type="PANTHER" id="PTHR30472:SF29">
    <property type="entry name" value="VITAMIN B12 IMPORT SYSTEM PERMEASE PROTEIN BTUC"/>
    <property type="match status" value="1"/>
</dbReference>
<keyword evidence="7 8" id="KW-0472">Membrane</keyword>
<dbReference type="GO" id="GO:0022857">
    <property type="term" value="F:transmembrane transporter activity"/>
    <property type="evidence" value="ECO:0007669"/>
    <property type="project" value="InterPro"/>
</dbReference>
<feature type="transmembrane region" description="Helical" evidence="8">
    <location>
        <begin position="82"/>
        <end position="102"/>
    </location>
</feature>
<dbReference type="InterPro" id="IPR037294">
    <property type="entry name" value="ABC_BtuC-like"/>
</dbReference>
<organism evidence="9 10">
    <name type="scientific">Sphingobium subterraneum</name>
    <dbReference type="NCBI Taxonomy" id="627688"/>
    <lineage>
        <taxon>Bacteria</taxon>
        <taxon>Pseudomonadati</taxon>
        <taxon>Pseudomonadota</taxon>
        <taxon>Alphaproteobacteria</taxon>
        <taxon>Sphingomonadales</taxon>
        <taxon>Sphingomonadaceae</taxon>
        <taxon>Sphingobium</taxon>
    </lineage>
</organism>
<dbReference type="SUPFAM" id="SSF81345">
    <property type="entry name" value="ABC transporter involved in vitamin B12 uptake, BtuC"/>
    <property type="match status" value="1"/>
</dbReference>
<dbReference type="CDD" id="cd06550">
    <property type="entry name" value="TM_ABC_iron-siderophores_like"/>
    <property type="match status" value="1"/>
</dbReference>
<dbReference type="EMBL" id="JACIJP010000001">
    <property type="protein sequence ID" value="MBB6122524.1"/>
    <property type="molecule type" value="Genomic_DNA"/>
</dbReference>
<comment type="similarity">
    <text evidence="2">Belongs to the binding-protein-dependent transport system permease family. FecCD subfamily.</text>
</comment>
<dbReference type="PANTHER" id="PTHR30472">
    <property type="entry name" value="FERRIC ENTEROBACTIN TRANSPORT SYSTEM PERMEASE PROTEIN"/>
    <property type="match status" value="1"/>
</dbReference>
<evidence type="ECO:0000313" key="9">
    <source>
        <dbReference type="EMBL" id="MBB6122524.1"/>
    </source>
</evidence>
<dbReference type="AlphaFoldDB" id="A0A841IW03"/>
<feature type="transmembrane region" description="Helical" evidence="8">
    <location>
        <begin position="297"/>
        <end position="316"/>
    </location>
</feature>
<dbReference type="Gene3D" id="1.10.3470.10">
    <property type="entry name" value="ABC transporter involved in vitamin B12 uptake, BtuC"/>
    <property type="match status" value="1"/>
</dbReference>
<feature type="transmembrane region" description="Helical" evidence="8">
    <location>
        <begin position="270"/>
        <end position="291"/>
    </location>
</feature>
<dbReference type="GO" id="GO:0005886">
    <property type="term" value="C:plasma membrane"/>
    <property type="evidence" value="ECO:0007669"/>
    <property type="project" value="UniProtKB-SubCell"/>
</dbReference>
<keyword evidence="4" id="KW-1003">Cell membrane</keyword>
<feature type="transmembrane region" description="Helical" evidence="8">
    <location>
        <begin position="7"/>
        <end position="30"/>
    </location>
</feature>
<protein>
    <submittedName>
        <fullName evidence="9">Iron complex transport system permease protein</fullName>
    </submittedName>
</protein>
<evidence type="ECO:0000256" key="8">
    <source>
        <dbReference type="SAM" id="Phobius"/>
    </source>
</evidence>
<reference evidence="9 10" key="1">
    <citation type="submission" date="2020-08" db="EMBL/GenBank/DDBJ databases">
        <title>Genomic Encyclopedia of Type Strains, Phase IV (KMG-IV): sequencing the most valuable type-strain genomes for metagenomic binning, comparative biology and taxonomic classification.</title>
        <authorList>
            <person name="Goeker M."/>
        </authorList>
    </citation>
    <scope>NUCLEOTIDE SEQUENCE [LARGE SCALE GENOMIC DNA]</scope>
    <source>
        <strain evidence="9 10">DSM 102255</strain>
    </source>
</reference>
<keyword evidence="10" id="KW-1185">Reference proteome</keyword>
<evidence type="ECO:0000256" key="3">
    <source>
        <dbReference type="ARBA" id="ARBA00022448"/>
    </source>
</evidence>